<keyword evidence="2" id="KW-1185">Reference proteome</keyword>
<gene>
    <name evidence="1" type="ORF">PSTT_01958</name>
</gene>
<reference evidence="1" key="1">
    <citation type="submission" date="2017-12" db="EMBL/GenBank/DDBJ databases">
        <title>Gene loss provides genomic basis for host adaptation in cereal stripe rust fungi.</title>
        <authorList>
            <person name="Xia C."/>
        </authorList>
    </citation>
    <scope>NUCLEOTIDE SEQUENCE [LARGE SCALE GENOMIC DNA]</scope>
    <source>
        <strain evidence="1">93-210</strain>
    </source>
</reference>
<sequence length="131" mass="14277">MFSKLGSCGTPVRQLRTSHGGPYTMEAGRNQTFSVTEGTVRGKSVTRFESTFPPDNLQDFRNPFTFVRSGSTGWLARASEPTRSTRLAITLIGQVWSANLFSDRQPDQTLASLSGGGPDRCGCRSGWIVLT</sequence>
<evidence type="ECO:0000313" key="1">
    <source>
        <dbReference type="EMBL" id="POW15724.1"/>
    </source>
</evidence>
<evidence type="ECO:0000313" key="2">
    <source>
        <dbReference type="Proteomes" id="UP000239156"/>
    </source>
</evidence>
<accession>A0A2S4W1T0</accession>
<dbReference type="EMBL" id="PKSL01000011">
    <property type="protein sequence ID" value="POW15724.1"/>
    <property type="molecule type" value="Genomic_DNA"/>
</dbReference>
<dbReference type="VEuPathDB" id="FungiDB:PSTT_01958"/>
<proteinExistence type="predicted"/>
<comment type="caution">
    <text evidence="1">The sequence shown here is derived from an EMBL/GenBank/DDBJ whole genome shotgun (WGS) entry which is preliminary data.</text>
</comment>
<name>A0A2S4W1T0_9BASI</name>
<organism evidence="1 2">
    <name type="scientific">Puccinia striiformis</name>
    <dbReference type="NCBI Taxonomy" id="27350"/>
    <lineage>
        <taxon>Eukaryota</taxon>
        <taxon>Fungi</taxon>
        <taxon>Dikarya</taxon>
        <taxon>Basidiomycota</taxon>
        <taxon>Pucciniomycotina</taxon>
        <taxon>Pucciniomycetes</taxon>
        <taxon>Pucciniales</taxon>
        <taxon>Pucciniaceae</taxon>
        <taxon>Puccinia</taxon>
    </lineage>
</organism>
<dbReference type="AlphaFoldDB" id="A0A2S4W1T0"/>
<dbReference type="Proteomes" id="UP000239156">
    <property type="component" value="Unassembled WGS sequence"/>
</dbReference>
<protein>
    <submittedName>
        <fullName evidence="1">Uncharacterized protein</fullName>
    </submittedName>
</protein>